<keyword evidence="2" id="KW-1185">Reference proteome</keyword>
<dbReference type="AlphaFoldDB" id="A0A370DS91"/>
<comment type="caution">
    <text evidence="1">The sequence shown here is derived from an EMBL/GenBank/DDBJ whole genome shotgun (WGS) entry which is preliminary data.</text>
</comment>
<organism evidence="1 2">
    <name type="scientific">endosymbiont of Escarpia spicata</name>
    <dbReference type="NCBI Taxonomy" id="2200908"/>
    <lineage>
        <taxon>Bacteria</taxon>
        <taxon>Pseudomonadati</taxon>
        <taxon>Pseudomonadota</taxon>
        <taxon>Gammaproteobacteria</taxon>
        <taxon>sulfur-oxidizing symbionts</taxon>
    </lineage>
</organism>
<gene>
    <name evidence="1" type="ORF">DIZ78_03195</name>
</gene>
<protein>
    <submittedName>
        <fullName evidence="1">Uncharacterized protein</fullName>
    </submittedName>
</protein>
<sequence length="73" mass="8275">MLQISNARVVGIDNEQRLQRQGETLLRMQDLTRNILSDMRNANDSSEGMSRSSVERVIDQMVLLLDAVESEVV</sequence>
<dbReference type="Proteomes" id="UP000254771">
    <property type="component" value="Unassembled WGS sequence"/>
</dbReference>
<dbReference type="EMBL" id="QFXE01000005">
    <property type="protein sequence ID" value="RDH87587.1"/>
    <property type="molecule type" value="Genomic_DNA"/>
</dbReference>
<proteinExistence type="predicted"/>
<evidence type="ECO:0000313" key="2">
    <source>
        <dbReference type="Proteomes" id="UP000254771"/>
    </source>
</evidence>
<evidence type="ECO:0000313" key="1">
    <source>
        <dbReference type="EMBL" id="RDH87587.1"/>
    </source>
</evidence>
<accession>A0A370DS91</accession>
<reference evidence="1 2" key="1">
    <citation type="journal article" date="2018" name="ISME J.">
        <title>Endosymbiont genomes yield clues of tubeworm success.</title>
        <authorList>
            <person name="Li Y."/>
            <person name="Liles M.R."/>
            <person name="Halanych K.M."/>
        </authorList>
    </citation>
    <scope>NUCLEOTIDE SEQUENCE [LARGE SCALE GENOMIC DNA]</scope>
    <source>
        <strain evidence="1">A1462</strain>
    </source>
</reference>
<name>A0A370DS91_9GAMM</name>